<gene>
    <name evidence="1" type="ORF">KILIM_035_00530</name>
</gene>
<keyword evidence="2" id="KW-1185">Reference proteome</keyword>
<dbReference type="Pfam" id="PF00702">
    <property type="entry name" value="Hydrolase"/>
    <property type="match status" value="1"/>
</dbReference>
<dbReference type="Proteomes" id="UP000008366">
    <property type="component" value="Unassembled WGS sequence"/>
</dbReference>
<dbReference type="InterPro" id="IPR036412">
    <property type="entry name" value="HAD-like_sf"/>
</dbReference>
<organism evidence="1 2">
    <name type="scientific">Kineosphaera limosa NBRC 100340</name>
    <dbReference type="NCBI Taxonomy" id="1184609"/>
    <lineage>
        <taxon>Bacteria</taxon>
        <taxon>Bacillati</taxon>
        <taxon>Actinomycetota</taxon>
        <taxon>Actinomycetes</taxon>
        <taxon>Micrococcales</taxon>
        <taxon>Dermatophilaceae</taxon>
        <taxon>Kineosphaera</taxon>
    </lineage>
</organism>
<dbReference type="PRINTS" id="PR00413">
    <property type="entry name" value="HADHALOGNASE"/>
</dbReference>
<dbReference type="RefSeq" id="WP_006592896.1">
    <property type="nucleotide sequence ID" value="NZ_BAHD01000035.1"/>
</dbReference>
<protein>
    <submittedName>
        <fullName evidence="1">Putative hydrolase</fullName>
    </submittedName>
</protein>
<dbReference type="NCBIfam" id="TIGR01509">
    <property type="entry name" value="HAD-SF-IA-v3"/>
    <property type="match status" value="1"/>
</dbReference>
<dbReference type="OrthoDB" id="9797415at2"/>
<dbReference type="SFLD" id="SFLDS00003">
    <property type="entry name" value="Haloacid_Dehalogenase"/>
    <property type="match status" value="1"/>
</dbReference>
<dbReference type="AlphaFoldDB" id="K6XC44"/>
<evidence type="ECO:0000313" key="1">
    <source>
        <dbReference type="EMBL" id="GAB96364.1"/>
    </source>
</evidence>
<dbReference type="PANTHER" id="PTHR43611:SF3">
    <property type="entry name" value="FLAVIN MONONUCLEOTIDE HYDROLASE 1, CHLOROPLATIC"/>
    <property type="match status" value="1"/>
</dbReference>
<accession>K6XC44</accession>
<dbReference type="SFLD" id="SFLDG01129">
    <property type="entry name" value="C1.5:_HAD__Beta-PGM__Phosphata"/>
    <property type="match status" value="1"/>
</dbReference>
<dbReference type="eggNOG" id="COG1011">
    <property type="taxonomic scope" value="Bacteria"/>
</dbReference>
<sequence>MAANSPLGASDRRGAQPGEPVAAVLFDCDGVLQYAKDGWFERLEELNEGFDFHLLEEMWAVERPALRGEVSLREAVEDLVARRGLPPDQVDLIASLWDNIRIDPAAWQVVRDVRAAGSQAYLATNQLDYRRDLMLELGYADLVDGTYFSCDVGAAKPDAAYFEAILADLGLPAQRVVFVDDVEANVEAAATCGIVAVRHEPSAGSGDLRQLLASAGVRGV</sequence>
<dbReference type="SUPFAM" id="SSF56784">
    <property type="entry name" value="HAD-like"/>
    <property type="match status" value="1"/>
</dbReference>
<reference evidence="1 2" key="1">
    <citation type="submission" date="2012-08" db="EMBL/GenBank/DDBJ databases">
        <title>Whole genome shotgun sequence of Kineosphaera limosa NBRC 100340.</title>
        <authorList>
            <person name="Yoshida I."/>
            <person name="Isaki S."/>
            <person name="Hosoyama A."/>
            <person name="Tsuchikane K."/>
            <person name="Katsumata H."/>
            <person name="Ando Y."/>
            <person name="Ohji S."/>
            <person name="Hamada M."/>
            <person name="Tamura T."/>
            <person name="Yamazoe A."/>
            <person name="Yamazaki S."/>
            <person name="Fujita N."/>
        </authorList>
    </citation>
    <scope>NUCLEOTIDE SEQUENCE [LARGE SCALE GENOMIC DNA]</scope>
    <source>
        <strain evidence="1 2">NBRC 100340</strain>
    </source>
</reference>
<dbReference type="InterPro" id="IPR006439">
    <property type="entry name" value="HAD-SF_hydro_IA"/>
</dbReference>
<dbReference type="STRING" id="1184609.KILIM_035_00530"/>
<name>K6XC44_9MICO</name>
<keyword evidence="1" id="KW-0378">Hydrolase</keyword>
<dbReference type="PANTHER" id="PTHR43611">
    <property type="entry name" value="ALPHA-D-GLUCOSE 1-PHOSPHATE PHOSPHATASE"/>
    <property type="match status" value="1"/>
</dbReference>
<dbReference type="EMBL" id="BAHD01000035">
    <property type="protein sequence ID" value="GAB96364.1"/>
    <property type="molecule type" value="Genomic_DNA"/>
</dbReference>
<comment type="caution">
    <text evidence="1">The sequence shown here is derived from an EMBL/GenBank/DDBJ whole genome shotgun (WGS) entry which is preliminary data.</text>
</comment>
<proteinExistence type="predicted"/>
<evidence type="ECO:0000313" key="2">
    <source>
        <dbReference type="Proteomes" id="UP000008366"/>
    </source>
</evidence>
<dbReference type="InterPro" id="IPR023214">
    <property type="entry name" value="HAD_sf"/>
</dbReference>
<dbReference type="GO" id="GO:0016787">
    <property type="term" value="F:hydrolase activity"/>
    <property type="evidence" value="ECO:0007669"/>
    <property type="project" value="UniProtKB-KW"/>
</dbReference>
<dbReference type="Gene3D" id="3.40.50.1000">
    <property type="entry name" value="HAD superfamily/HAD-like"/>
    <property type="match status" value="1"/>
</dbReference>